<keyword evidence="3" id="KW-1185">Reference proteome</keyword>
<dbReference type="InterPro" id="IPR025649">
    <property type="entry name" value="DUF4360"/>
</dbReference>
<keyword evidence="1" id="KW-0732">Signal</keyword>
<feature type="signal peptide" evidence="1">
    <location>
        <begin position="1"/>
        <end position="20"/>
    </location>
</feature>
<evidence type="ECO:0000256" key="1">
    <source>
        <dbReference type="SAM" id="SignalP"/>
    </source>
</evidence>
<accession>A0A9P6E609</accession>
<dbReference type="EMBL" id="MU157923">
    <property type="protein sequence ID" value="KAF9523167.1"/>
    <property type="molecule type" value="Genomic_DNA"/>
</dbReference>
<evidence type="ECO:0008006" key="4">
    <source>
        <dbReference type="Google" id="ProtNLM"/>
    </source>
</evidence>
<reference evidence="2" key="1">
    <citation type="submission" date="2020-11" db="EMBL/GenBank/DDBJ databases">
        <authorList>
            <consortium name="DOE Joint Genome Institute"/>
            <person name="Ahrendt S."/>
            <person name="Riley R."/>
            <person name="Andreopoulos W."/>
            <person name="Labutti K."/>
            <person name="Pangilinan J."/>
            <person name="Ruiz-Duenas F.J."/>
            <person name="Barrasa J.M."/>
            <person name="Sanchez-Garcia M."/>
            <person name="Camarero S."/>
            <person name="Miyauchi S."/>
            <person name="Serrano A."/>
            <person name="Linde D."/>
            <person name="Babiker R."/>
            <person name="Drula E."/>
            <person name="Ayuso-Fernandez I."/>
            <person name="Pacheco R."/>
            <person name="Padilla G."/>
            <person name="Ferreira P."/>
            <person name="Barriuso J."/>
            <person name="Kellner H."/>
            <person name="Castanera R."/>
            <person name="Alfaro M."/>
            <person name="Ramirez L."/>
            <person name="Pisabarro A.G."/>
            <person name="Kuo A."/>
            <person name="Tritt A."/>
            <person name="Lipzen A."/>
            <person name="He G."/>
            <person name="Yan M."/>
            <person name="Ng V."/>
            <person name="Cullen D."/>
            <person name="Martin F."/>
            <person name="Rosso M.-N."/>
            <person name="Henrissat B."/>
            <person name="Hibbett D."/>
            <person name="Martinez A.T."/>
            <person name="Grigoriev I.V."/>
        </authorList>
    </citation>
    <scope>NUCLEOTIDE SEQUENCE</scope>
    <source>
        <strain evidence="2">CBS 506.95</strain>
    </source>
</reference>
<organism evidence="2 3">
    <name type="scientific">Crepidotus variabilis</name>
    <dbReference type="NCBI Taxonomy" id="179855"/>
    <lineage>
        <taxon>Eukaryota</taxon>
        <taxon>Fungi</taxon>
        <taxon>Dikarya</taxon>
        <taxon>Basidiomycota</taxon>
        <taxon>Agaricomycotina</taxon>
        <taxon>Agaricomycetes</taxon>
        <taxon>Agaricomycetidae</taxon>
        <taxon>Agaricales</taxon>
        <taxon>Agaricineae</taxon>
        <taxon>Crepidotaceae</taxon>
        <taxon>Crepidotus</taxon>
    </lineage>
</organism>
<proteinExistence type="predicted"/>
<comment type="caution">
    <text evidence="2">The sequence shown here is derived from an EMBL/GenBank/DDBJ whole genome shotgun (WGS) entry which is preliminary data.</text>
</comment>
<dbReference type="OrthoDB" id="152248at2759"/>
<dbReference type="PANTHER" id="PTHR38847">
    <property type="match status" value="1"/>
</dbReference>
<evidence type="ECO:0000313" key="3">
    <source>
        <dbReference type="Proteomes" id="UP000807306"/>
    </source>
</evidence>
<feature type="chain" id="PRO_5040184541" description="DUF4360 domain-containing protein" evidence="1">
    <location>
        <begin position="21"/>
        <end position="216"/>
    </location>
</feature>
<sequence length="216" mass="22796">MAIFLAGVLALASLISGASAGASDFKLGNTIATGPPGFNITSLGVNGSGCPAGTFSHSFSDDNTAMTLSFNQYYAKAGPGVSISQSRKNCQLTASIVVPPGYTFGISSVEYRGYYQLDKDVEARQAALYYFQGNIAQAAAQSTYKGPVDGRFYTYQDTFDLGSTVLAPCGGSSVLNINNDVRINNAKNREGSGFIAADSVENSLLTTYNFQWRTCS</sequence>
<name>A0A9P6E609_9AGAR</name>
<dbReference type="Pfam" id="PF14273">
    <property type="entry name" value="DUF4360"/>
    <property type="match status" value="1"/>
</dbReference>
<dbReference type="Proteomes" id="UP000807306">
    <property type="component" value="Unassembled WGS sequence"/>
</dbReference>
<dbReference type="AlphaFoldDB" id="A0A9P6E609"/>
<protein>
    <recommendedName>
        <fullName evidence="4">DUF4360 domain-containing protein</fullName>
    </recommendedName>
</protein>
<evidence type="ECO:0000313" key="2">
    <source>
        <dbReference type="EMBL" id="KAF9523167.1"/>
    </source>
</evidence>
<gene>
    <name evidence="2" type="ORF">CPB83DRAFT_863286</name>
</gene>
<dbReference type="PANTHER" id="PTHR38847:SF1">
    <property type="entry name" value="PSEUDOURIDINE SYNTHASE RSUA_RLUA-LIKE DOMAIN-CONTAINING PROTEIN"/>
    <property type="match status" value="1"/>
</dbReference>